<dbReference type="EMBL" id="LR797492">
    <property type="protein sequence ID" value="CAB4219926.1"/>
    <property type="molecule type" value="Genomic_DNA"/>
</dbReference>
<proteinExistence type="predicted"/>
<reference evidence="9" key="1">
    <citation type="submission" date="2020-05" db="EMBL/GenBank/DDBJ databases">
        <authorList>
            <person name="Chiriac C."/>
            <person name="Salcher M."/>
            <person name="Ghai R."/>
            <person name="Kavagutti S V."/>
        </authorList>
    </citation>
    <scope>NUCLEOTIDE SEQUENCE</scope>
</reference>
<protein>
    <submittedName>
        <fullName evidence="9">Uncharacterized protein</fullName>
    </submittedName>
</protein>
<evidence type="ECO:0000313" key="4">
    <source>
        <dbReference type="EMBL" id="CAB4161577.1"/>
    </source>
</evidence>
<evidence type="ECO:0000313" key="8">
    <source>
        <dbReference type="EMBL" id="CAB4191998.1"/>
    </source>
</evidence>
<dbReference type="EMBL" id="LR797130">
    <property type="protein sequence ID" value="CAB4188273.1"/>
    <property type="molecule type" value="Genomic_DNA"/>
</dbReference>
<evidence type="ECO:0000313" key="9">
    <source>
        <dbReference type="EMBL" id="CAB4216248.1"/>
    </source>
</evidence>
<evidence type="ECO:0000313" key="6">
    <source>
        <dbReference type="EMBL" id="CAB4179500.1"/>
    </source>
</evidence>
<evidence type="ECO:0000313" key="2">
    <source>
        <dbReference type="EMBL" id="CAB4146143.1"/>
    </source>
</evidence>
<evidence type="ECO:0000313" key="10">
    <source>
        <dbReference type="EMBL" id="CAB4219926.1"/>
    </source>
</evidence>
<dbReference type="EMBL" id="LR797180">
    <property type="protein sequence ID" value="CAB4191998.1"/>
    <property type="molecule type" value="Genomic_DNA"/>
</dbReference>
<evidence type="ECO:0000313" key="11">
    <source>
        <dbReference type="EMBL" id="CAB5230624.1"/>
    </source>
</evidence>
<dbReference type="EMBL" id="LR796305">
    <property type="protein sequence ID" value="CAB4135702.1"/>
    <property type="molecule type" value="Genomic_DNA"/>
</dbReference>
<dbReference type="EMBL" id="LR798423">
    <property type="protein sequence ID" value="CAB5230624.1"/>
    <property type="molecule type" value="Genomic_DNA"/>
</dbReference>
<evidence type="ECO:0000313" key="5">
    <source>
        <dbReference type="EMBL" id="CAB4174534.1"/>
    </source>
</evidence>
<evidence type="ECO:0000313" key="1">
    <source>
        <dbReference type="EMBL" id="CAB4135702.1"/>
    </source>
</evidence>
<dbReference type="EMBL" id="LR796917">
    <property type="protein sequence ID" value="CAB4174534.1"/>
    <property type="molecule type" value="Genomic_DNA"/>
</dbReference>
<name>A0A6J5SNC8_9CAUD</name>
<evidence type="ECO:0000313" key="3">
    <source>
        <dbReference type="EMBL" id="CAB4150703.1"/>
    </source>
</evidence>
<organism evidence="9">
    <name type="scientific">uncultured Caudovirales phage</name>
    <dbReference type="NCBI Taxonomy" id="2100421"/>
    <lineage>
        <taxon>Viruses</taxon>
        <taxon>Duplodnaviria</taxon>
        <taxon>Heunggongvirae</taxon>
        <taxon>Uroviricota</taxon>
        <taxon>Caudoviricetes</taxon>
        <taxon>Peduoviridae</taxon>
        <taxon>Maltschvirus</taxon>
        <taxon>Maltschvirus maltsch</taxon>
    </lineage>
</organism>
<dbReference type="EMBL" id="LR796980">
    <property type="protein sequence ID" value="CAB4179500.1"/>
    <property type="molecule type" value="Genomic_DNA"/>
</dbReference>
<evidence type="ECO:0000313" key="7">
    <source>
        <dbReference type="EMBL" id="CAB4188273.1"/>
    </source>
</evidence>
<gene>
    <name evidence="6" type="ORF">UFOVP1031_123</name>
    <name evidence="7" type="ORF">UFOVP1172_12</name>
    <name evidence="8" type="ORF">UFOVP1240_74</name>
    <name evidence="9" type="ORF">UFOVP1486_131</name>
    <name evidence="11" type="ORF">UFOVP1578_38</name>
    <name evidence="10" type="ORF">UFOVP1630_30</name>
    <name evidence="1" type="ORF">UFOVP288_91</name>
    <name evidence="2" type="ORF">UFOVP483_105</name>
    <name evidence="3" type="ORF">UFOVP573_24</name>
    <name evidence="4" type="ORF">UFOVP769_91</name>
    <name evidence="5" type="ORF">UFOVP962_59</name>
</gene>
<sequence>MMVNTILNTDYDVFNYVKQHLLNQNERSLDPWSLQCQYRSQKEDGKILMCAVGCLIDDNFYSEKLENCSPSDLDVRKAVENSIFSDWEYNVSLLSELQNIHDEYEHDEWSLKLESLESYFNENNEYIQAG</sequence>
<dbReference type="EMBL" id="LR796461">
    <property type="protein sequence ID" value="CAB4146143.1"/>
    <property type="molecule type" value="Genomic_DNA"/>
</dbReference>
<dbReference type="EMBL" id="LR796548">
    <property type="protein sequence ID" value="CAB4150703.1"/>
    <property type="molecule type" value="Genomic_DNA"/>
</dbReference>
<dbReference type="EMBL" id="LR796709">
    <property type="protein sequence ID" value="CAB4161577.1"/>
    <property type="molecule type" value="Genomic_DNA"/>
</dbReference>
<dbReference type="EMBL" id="LR797434">
    <property type="protein sequence ID" value="CAB4216248.1"/>
    <property type="molecule type" value="Genomic_DNA"/>
</dbReference>
<accession>A0A6J5SNC8</accession>